<reference evidence="8 9" key="1">
    <citation type="submission" date="2017-06" db="EMBL/GenBank/DDBJ databases">
        <title>A platform for efficient transgenesis in Macrostomum lignano, a flatworm model organism for stem cell research.</title>
        <authorList>
            <person name="Berezikov E."/>
        </authorList>
    </citation>
    <scope>NUCLEOTIDE SEQUENCE [LARGE SCALE GENOMIC DNA]</scope>
    <source>
        <strain evidence="8">DV1</strain>
        <tissue evidence="8">Whole organism</tissue>
    </source>
</reference>
<protein>
    <recommendedName>
        <fullName evidence="3">Small integral membrane protein 8</fullName>
    </recommendedName>
</protein>
<comment type="similarity">
    <text evidence="2">Belongs to the SMIM8 family.</text>
</comment>
<sequence length="85" mass="8801">GQLHQPGGGGGGSSGGGLSGLKTSPMFRALNYELYTKPNKTVMLIGTAALTCCAAFLAYMNVRQENLDSAAGQQGAPARPRSKWD</sequence>
<evidence type="ECO:0000313" key="8">
    <source>
        <dbReference type="EMBL" id="PAA91174.1"/>
    </source>
</evidence>
<dbReference type="InterPro" id="IPR026686">
    <property type="entry name" value="UPF0708"/>
</dbReference>
<dbReference type="GO" id="GO:0016020">
    <property type="term" value="C:membrane"/>
    <property type="evidence" value="ECO:0007669"/>
    <property type="project" value="UniProtKB-SubCell"/>
</dbReference>
<proteinExistence type="inferred from homology"/>
<gene>
    <name evidence="8" type="ORF">BOX15_Mlig001109g12</name>
</gene>
<evidence type="ECO:0000256" key="1">
    <source>
        <dbReference type="ARBA" id="ARBA00004167"/>
    </source>
</evidence>
<dbReference type="EMBL" id="NIVC01000094">
    <property type="protein sequence ID" value="PAA91174.1"/>
    <property type="molecule type" value="Genomic_DNA"/>
</dbReference>
<evidence type="ECO:0000256" key="2">
    <source>
        <dbReference type="ARBA" id="ARBA00009328"/>
    </source>
</evidence>
<dbReference type="STRING" id="282301.A0A267H0G6"/>
<evidence type="ECO:0000256" key="7">
    <source>
        <dbReference type="SAM" id="Phobius"/>
    </source>
</evidence>
<evidence type="ECO:0000256" key="5">
    <source>
        <dbReference type="ARBA" id="ARBA00022989"/>
    </source>
</evidence>
<evidence type="ECO:0000313" key="9">
    <source>
        <dbReference type="Proteomes" id="UP000215902"/>
    </source>
</evidence>
<dbReference type="AlphaFoldDB" id="A0A267H0G6"/>
<keyword evidence="6 7" id="KW-0472">Membrane</keyword>
<organism evidence="8 9">
    <name type="scientific">Macrostomum lignano</name>
    <dbReference type="NCBI Taxonomy" id="282301"/>
    <lineage>
        <taxon>Eukaryota</taxon>
        <taxon>Metazoa</taxon>
        <taxon>Spiralia</taxon>
        <taxon>Lophotrochozoa</taxon>
        <taxon>Platyhelminthes</taxon>
        <taxon>Rhabditophora</taxon>
        <taxon>Macrostomorpha</taxon>
        <taxon>Macrostomida</taxon>
        <taxon>Macrostomidae</taxon>
        <taxon>Macrostomum</taxon>
    </lineage>
</organism>
<evidence type="ECO:0000256" key="4">
    <source>
        <dbReference type="ARBA" id="ARBA00022692"/>
    </source>
</evidence>
<evidence type="ECO:0000256" key="3">
    <source>
        <dbReference type="ARBA" id="ARBA00014451"/>
    </source>
</evidence>
<evidence type="ECO:0000256" key="6">
    <source>
        <dbReference type="ARBA" id="ARBA00023136"/>
    </source>
</evidence>
<comment type="subcellular location">
    <subcellularLocation>
        <location evidence="1">Membrane</location>
        <topology evidence="1">Single-pass membrane protein</topology>
    </subcellularLocation>
</comment>
<keyword evidence="5 7" id="KW-1133">Transmembrane helix</keyword>
<dbReference type="Proteomes" id="UP000215902">
    <property type="component" value="Unassembled WGS sequence"/>
</dbReference>
<feature type="non-terminal residue" evidence="8">
    <location>
        <position position="1"/>
    </location>
</feature>
<accession>A0A267H0G6</accession>
<dbReference type="PANTHER" id="PTHR14274">
    <property type="entry name" value="SMALL INTEGRAL MEMBRANE PROTEIN 8"/>
    <property type="match status" value="1"/>
</dbReference>
<dbReference type="Pfam" id="PF14937">
    <property type="entry name" value="DUF4500"/>
    <property type="match status" value="1"/>
</dbReference>
<comment type="caution">
    <text evidence="8">The sequence shown here is derived from an EMBL/GenBank/DDBJ whole genome shotgun (WGS) entry which is preliminary data.</text>
</comment>
<feature type="transmembrane region" description="Helical" evidence="7">
    <location>
        <begin position="41"/>
        <end position="59"/>
    </location>
</feature>
<keyword evidence="9" id="KW-1185">Reference proteome</keyword>
<keyword evidence="4 7" id="KW-0812">Transmembrane</keyword>
<name>A0A267H0G6_9PLAT</name>
<dbReference type="PANTHER" id="PTHR14274:SF1">
    <property type="entry name" value="SMALL INTEGRAL MEMBRANE PROTEIN 8"/>
    <property type="match status" value="1"/>
</dbReference>